<sequence length="205" mass="22937">MMSQYFSFKGQVFILGLMFGMLSTAYSQEEFGAEFKVKAAPAKKKEVKVKEVKEKDVKVSKADYNAIKNYVITDIGENKYEVPKGEEKDPEKLAKRDQDFGVVKTASGTAKVSYRDAAYVDGDKVRVYLNYVIVEPEVLLNGEAQGFDIALQKGVNRIDFEAINEGYAAPNTAEFKIFDDKGNLITANQWNIAQGFKATIVIEKE</sequence>
<name>A0A1D9P766_9FLAO</name>
<evidence type="ECO:0000313" key="1">
    <source>
        <dbReference type="EMBL" id="AOZ98447.1"/>
    </source>
</evidence>
<keyword evidence="2" id="KW-1185">Reference proteome</keyword>
<dbReference type="EMBL" id="CP017774">
    <property type="protein sequence ID" value="AOZ98447.1"/>
    <property type="molecule type" value="Genomic_DNA"/>
</dbReference>
<dbReference type="RefSeq" id="WP_071183715.1">
    <property type="nucleotide sequence ID" value="NZ_CP017774.1"/>
</dbReference>
<evidence type="ECO:0000313" key="2">
    <source>
        <dbReference type="Proteomes" id="UP000178198"/>
    </source>
</evidence>
<protein>
    <submittedName>
        <fullName evidence="1">Uncharacterized protein</fullName>
    </submittedName>
</protein>
<dbReference type="KEGG" id="fcm:BIW12_02805"/>
<dbReference type="Proteomes" id="UP000178198">
    <property type="component" value="Chromosome"/>
</dbReference>
<gene>
    <name evidence="1" type="ORF">BIW12_02805</name>
</gene>
<dbReference type="STRING" id="1306519.BIW12_02805"/>
<proteinExistence type="predicted"/>
<dbReference type="AlphaFoldDB" id="A0A1D9P766"/>
<accession>A0A1D9P766</accession>
<dbReference type="OrthoDB" id="1148517at2"/>
<organism evidence="1 2">
    <name type="scientific">Flavobacterium commune</name>
    <dbReference type="NCBI Taxonomy" id="1306519"/>
    <lineage>
        <taxon>Bacteria</taxon>
        <taxon>Pseudomonadati</taxon>
        <taxon>Bacteroidota</taxon>
        <taxon>Flavobacteriia</taxon>
        <taxon>Flavobacteriales</taxon>
        <taxon>Flavobacteriaceae</taxon>
        <taxon>Flavobacterium</taxon>
    </lineage>
</organism>
<reference evidence="1 2" key="1">
    <citation type="submission" date="2016-10" db="EMBL/GenBank/DDBJ databases">
        <title>Complete Genome Sequence of Flavobacterium sp. PK15.</title>
        <authorList>
            <person name="Ekwe A."/>
            <person name="Kim S.B."/>
        </authorList>
    </citation>
    <scope>NUCLEOTIDE SEQUENCE [LARGE SCALE GENOMIC DNA]</scope>
    <source>
        <strain evidence="1 2">PK15</strain>
    </source>
</reference>